<name>A0A367KSG5_RHIST</name>
<comment type="caution">
    <text evidence="3">The sequence shown here is derived from an EMBL/GenBank/DDBJ whole genome shotgun (WGS) entry which is preliminary data.</text>
</comment>
<feature type="repeat" description="PPR" evidence="2">
    <location>
        <begin position="502"/>
        <end position="536"/>
    </location>
</feature>
<reference evidence="3 4" key="1">
    <citation type="journal article" date="2018" name="G3 (Bethesda)">
        <title>Phylogenetic and Phylogenomic Definition of Rhizopus Species.</title>
        <authorList>
            <person name="Gryganskyi A.P."/>
            <person name="Golan J."/>
            <person name="Dolatabadi S."/>
            <person name="Mondo S."/>
            <person name="Robb S."/>
            <person name="Idnurm A."/>
            <person name="Muszewska A."/>
            <person name="Steczkiewicz K."/>
            <person name="Masonjones S."/>
            <person name="Liao H.L."/>
            <person name="Gajdeczka M.T."/>
            <person name="Anike F."/>
            <person name="Vuek A."/>
            <person name="Anishchenko I.M."/>
            <person name="Voigt K."/>
            <person name="de Hoog G.S."/>
            <person name="Smith M.E."/>
            <person name="Heitman J."/>
            <person name="Vilgalys R."/>
            <person name="Stajich J.E."/>
        </authorList>
    </citation>
    <scope>NUCLEOTIDE SEQUENCE [LARGE SCALE GENOMIC DNA]</scope>
    <source>
        <strain evidence="3 4">LSU 92-RS-03</strain>
    </source>
</reference>
<evidence type="ECO:0000256" key="1">
    <source>
        <dbReference type="ARBA" id="ARBA00007626"/>
    </source>
</evidence>
<dbReference type="InterPro" id="IPR011990">
    <property type="entry name" value="TPR-like_helical_dom_sf"/>
</dbReference>
<dbReference type="STRING" id="4846.A0A367KSG5"/>
<dbReference type="PROSITE" id="PS51375">
    <property type="entry name" value="PPR"/>
    <property type="match status" value="6"/>
</dbReference>
<feature type="repeat" description="PPR" evidence="2">
    <location>
        <begin position="537"/>
        <end position="571"/>
    </location>
</feature>
<keyword evidence="4" id="KW-1185">Reference proteome</keyword>
<feature type="repeat" description="PPR" evidence="2">
    <location>
        <begin position="467"/>
        <end position="501"/>
    </location>
</feature>
<feature type="repeat" description="PPR" evidence="2">
    <location>
        <begin position="397"/>
        <end position="431"/>
    </location>
</feature>
<dbReference type="Gene3D" id="1.25.40.10">
    <property type="entry name" value="Tetratricopeptide repeat domain"/>
    <property type="match status" value="4"/>
</dbReference>
<sequence length="623" mass="72028">MHRLLQQCASIRLSTHALPKHLQKNQLPCLYSVLRNNTTTTKDPPLLAKYKDQLQQPQRNGSDLWSTYQAINAQGLLQHMKRDDFLKLRADLWKQENWGTEDRILQVLDDMKRAGHPWNLHEYNEYFMAKLFKAQYADILAMYSSEEFQGQQLSIGSFNVILATYIQLGKTKEAIQLIEEANKKYNVIPDIRDFDRTMNRCMPKNTQLSQVAKELIAEHAFSVTKILDTNLLHLFREKRMHDIKWIVDQQLKRKLNITTYNILIKGYSDVRMLRDATHIYEEMQKHSVRPNTYICVSMLAIFAHTRDVAAAEQVVRETVLGGHKPDEGVYNQLIKVYFKARQSQKAFQAFQEIQKDPQLKVNDVILNTMINGLVINKELHIATLLYKQMIQSQLKPDMVTLNTMLKGYVKSNDMALAAGIISDMFKLGMEPDSVTLTTLVDSVFNTKSPNTAEEMMGLVRQMGIPPNVYAYNAVINSWIQADNMREAEKTFDIMKKEQLKPTIHTYTNLVQGYIAQMNLGKAMETFQNLMKSGIRPDRATFNFMIVGFLNHGRLNDAYTCLDHMLRMKLSPTKDTWKLLLDDCCKSKDWQTGKKVIDKLDQSGFVIKSDSLRRSYTIVKSHYT</sequence>
<dbReference type="PANTHER" id="PTHR46128:SF211">
    <property type="entry name" value="PENTACOTRIPEPTIDE-REPEAT REGION OF PRORP DOMAIN-CONTAINING PROTEIN"/>
    <property type="match status" value="1"/>
</dbReference>
<accession>A0A367KSG5</accession>
<evidence type="ECO:0000256" key="2">
    <source>
        <dbReference type="PROSITE-ProRule" id="PRU00708"/>
    </source>
</evidence>
<dbReference type="EMBL" id="PJQM01000466">
    <property type="protein sequence ID" value="RCI05149.1"/>
    <property type="molecule type" value="Genomic_DNA"/>
</dbReference>
<dbReference type="InterPro" id="IPR050872">
    <property type="entry name" value="PPR_P_subfamily"/>
</dbReference>
<feature type="repeat" description="PPR" evidence="2">
    <location>
        <begin position="362"/>
        <end position="396"/>
    </location>
</feature>
<dbReference type="PANTHER" id="PTHR46128">
    <property type="entry name" value="MITOCHONDRIAL GROUP I INTRON SPLICING FACTOR CCM1"/>
    <property type="match status" value="1"/>
</dbReference>
<evidence type="ECO:0000313" key="3">
    <source>
        <dbReference type="EMBL" id="RCI05149.1"/>
    </source>
</evidence>
<dbReference type="AlphaFoldDB" id="A0A367KSG5"/>
<dbReference type="Proteomes" id="UP000253551">
    <property type="component" value="Unassembled WGS sequence"/>
</dbReference>
<dbReference type="Pfam" id="PF01535">
    <property type="entry name" value="PPR"/>
    <property type="match status" value="3"/>
</dbReference>
<dbReference type="OrthoDB" id="185373at2759"/>
<comment type="similarity">
    <text evidence="1">Belongs to the PPR family. P subfamily.</text>
</comment>
<dbReference type="Pfam" id="PF13041">
    <property type="entry name" value="PPR_2"/>
    <property type="match status" value="4"/>
</dbReference>
<feature type="repeat" description="PPR" evidence="2">
    <location>
        <begin position="256"/>
        <end position="290"/>
    </location>
</feature>
<evidence type="ECO:0008006" key="5">
    <source>
        <dbReference type="Google" id="ProtNLM"/>
    </source>
</evidence>
<gene>
    <name evidence="3" type="ORF">CU098_003418</name>
</gene>
<dbReference type="NCBIfam" id="TIGR00756">
    <property type="entry name" value="PPR"/>
    <property type="match status" value="7"/>
</dbReference>
<proteinExistence type="inferred from homology"/>
<protein>
    <recommendedName>
        <fullName evidence="5">Pentacotripeptide-repeat region of PRORP domain-containing protein</fullName>
    </recommendedName>
</protein>
<organism evidence="3 4">
    <name type="scientific">Rhizopus stolonifer</name>
    <name type="common">Rhizopus nigricans</name>
    <dbReference type="NCBI Taxonomy" id="4846"/>
    <lineage>
        <taxon>Eukaryota</taxon>
        <taxon>Fungi</taxon>
        <taxon>Fungi incertae sedis</taxon>
        <taxon>Mucoromycota</taxon>
        <taxon>Mucoromycotina</taxon>
        <taxon>Mucoromycetes</taxon>
        <taxon>Mucorales</taxon>
        <taxon>Mucorineae</taxon>
        <taxon>Rhizopodaceae</taxon>
        <taxon>Rhizopus</taxon>
    </lineage>
</organism>
<evidence type="ECO:0000313" key="4">
    <source>
        <dbReference type="Proteomes" id="UP000253551"/>
    </source>
</evidence>
<dbReference type="InterPro" id="IPR002885">
    <property type="entry name" value="PPR_rpt"/>
</dbReference>